<dbReference type="Proteomes" id="UP001293593">
    <property type="component" value="Unassembled WGS sequence"/>
</dbReference>
<dbReference type="AlphaFoldDB" id="A0AAE1JG69"/>
<comment type="similarity">
    <text evidence="3">Belongs to the expansin family.</text>
</comment>
<evidence type="ECO:0000256" key="3">
    <source>
        <dbReference type="RuleBase" id="RU003460"/>
    </source>
</evidence>
<dbReference type="SUPFAM" id="SSF50685">
    <property type="entry name" value="Barwin-like endoglucanases"/>
    <property type="match status" value="1"/>
</dbReference>
<proteinExistence type="inferred from homology"/>
<dbReference type="Gene3D" id="2.40.40.10">
    <property type="entry name" value="RlpA-like domain"/>
    <property type="match status" value="1"/>
</dbReference>
<feature type="chain" id="PRO_5042227415" description="Expansin B2" evidence="4">
    <location>
        <begin position="34"/>
        <end position="284"/>
    </location>
</feature>
<dbReference type="PRINTS" id="PR00829">
    <property type="entry name" value="LOLP1ALLERGN"/>
</dbReference>
<evidence type="ECO:0000256" key="2">
    <source>
        <dbReference type="ARBA" id="ARBA00022525"/>
    </source>
</evidence>
<dbReference type="InterPro" id="IPR005795">
    <property type="entry name" value="LolPI"/>
</dbReference>
<dbReference type="SMART" id="SM00837">
    <property type="entry name" value="DPBB_1"/>
    <property type="match status" value="1"/>
</dbReference>
<feature type="domain" description="Expansin-like EG45" evidence="5">
    <location>
        <begin position="71"/>
        <end position="180"/>
    </location>
</feature>
<dbReference type="InterPro" id="IPR036908">
    <property type="entry name" value="RlpA-like_sf"/>
</dbReference>
<dbReference type="Pfam" id="PF01357">
    <property type="entry name" value="Expansin_C"/>
    <property type="match status" value="1"/>
</dbReference>
<keyword evidence="2" id="KW-0964">Secreted</keyword>
<comment type="caution">
    <text evidence="7">The sequence shown here is derived from an EMBL/GenBank/DDBJ whole genome shotgun (WGS) entry which is preliminary data.</text>
</comment>
<evidence type="ECO:0000259" key="5">
    <source>
        <dbReference type="PROSITE" id="PS50842"/>
    </source>
</evidence>
<dbReference type="Gene3D" id="2.60.40.760">
    <property type="entry name" value="Expansin, cellulose-binding-like domain"/>
    <property type="match status" value="1"/>
</dbReference>
<dbReference type="PROSITE" id="PS50843">
    <property type="entry name" value="EXPANSIN_CBD"/>
    <property type="match status" value="1"/>
</dbReference>
<reference evidence="7" key="1">
    <citation type="submission" date="2023-10" db="EMBL/GenBank/DDBJ databases">
        <title>Chromosome-level genome of the transformable northern wattle, Acacia crassicarpa.</title>
        <authorList>
            <person name="Massaro I."/>
            <person name="Sinha N.R."/>
            <person name="Poethig S."/>
            <person name="Leichty A.R."/>
        </authorList>
    </citation>
    <scope>NUCLEOTIDE SEQUENCE</scope>
    <source>
        <strain evidence="7">Acra3RX</strain>
        <tissue evidence="7">Leaf</tissue>
    </source>
</reference>
<gene>
    <name evidence="7" type="ORF">QN277_022920</name>
</gene>
<dbReference type="EMBL" id="JAWXYG010000006">
    <property type="protein sequence ID" value="KAK4269811.1"/>
    <property type="molecule type" value="Genomic_DNA"/>
</dbReference>
<dbReference type="PROSITE" id="PS50842">
    <property type="entry name" value="EXPANSIN_EG45"/>
    <property type="match status" value="1"/>
</dbReference>
<evidence type="ECO:0000259" key="6">
    <source>
        <dbReference type="PROSITE" id="PS50843"/>
    </source>
</evidence>
<dbReference type="InterPro" id="IPR009009">
    <property type="entry name" value="RlpA-like_DPBB"/>
</dbReference>
<accession>A0AAE1JG69</accession>
<evidence type="ECO:0000256" key="1">
    <source>
        <dbReference type="ARBA" id="ARBA00004613"/>
    </source>
</evidence>
<name>A0AAE1JG69_9FABA</name>
<feature type="domain" description="Expansin-like CBD" evidence="6">
    <location>
        <begin position="194"/>
        <end position="279"/>
    </location>
</feature>
<dbReference type="InterPro" id="IPR007117">
    <property type="entry name" value="Expansin_CBD"/>
</dbReference>
<evidence type="ECO:0000256" key="4">
    <source>
        <dbReference type="SAM" id="SignalP"/>
    </source>
</evidence>
<dbReference type="GO" id="GO:0009653">
    <property type="term" value="P:anatomical structure morphogenesis"/>
    <property type="evidence" value="ECO:0007669"/>
    <property type="project" value="UniProtKB-ARBA"/>
</dbReference>
<dbReference type="InterPro" id="IPR036749">
    <property type="entry name" value="Expansin_CBD_sf"/>
</dbReference>
<feature type="signal peptide" evidence="4">
    <location>
        <begin position="1"/>
        <end position="33"/>
    </location>
</feature>
<protein>
    <recommendedName>
        <fullName evidence="9">Expansin B2</fullName>
    </recommendedName>
</protein>
<dbReference type="SUPFAM" id="SSF49590">
    <property type="entry name" value="PHL pollen allergen"/>
    <property type="match status" value="1"/>
</dbReference>
<comment type="subcellular location">
    <subcellularLocation>
        <location evidence="1">Secreted</location>
    </subcellularLocation>
</comment>
<dbReference type="InterPro" id="IPR007118">
    <property type="entry name" value="Expan_Lol_pI"/>
</dbReference>
<dbReference type="PRINTS" id="PR01225">
    <property type="entry name" value="EXPANSNFAMLY"/>
</dbReference>
<evidence type="ECO:0000313" key="8">
    <source>
        <dbReference type="Proteomes" id="UP001293593"/>
    </source>
</evidence>
<keyword evidence="4" id="KW-0732">Signal</keyword>
<dbReference type="PANTHER" id="PTHR31692:SF129">
    <property type="entry name" value="EXPANSIN-LIKE PROTEIN B1"/>
    <property type="match status" value="1"/>
</dbReference>
<dbReference type="PANTHER" id="PTHR31692">
    <property type="entry name" value="EXPANSIN-B3"/>
    <property type="match status" value="1"/>
</dbReference>
<dbReference type="GO" id="GO:0005576">
    <property type="term" value="C:extracellular region"/>
    <property type="evidence" value="ECO:0007669"/>
    <property type="project" value="UniProtKB-SubCell"/>
</dbReference>
<evidence type="ECO:0000313" key="7">
    <source>
        <dbReference type="EMBL" id="KAK4269811.1"/>
    </source>
</evidence>
<sequence length="284" mass="30305">MALFTLQFPLTSQFFNPLVAWFSFLLIVSASSCSNNPRKFLNSSSSYTSDSDWSPADATWYGSTNGDGSEGGACGYGSTVGQPPFSSMISAGGSPIYNSGKGCGDCYEVKCTSNKACSGNPVTVVITDECPGCGSAQRFHFDLSGTAFGAMAVSGQADQLRNAGKLEIQYRSIKCNFPSGTTIAFKVDSGSNPYYFAVVIEYENGHGLANVELKEAQDSASWRPMQQSWGAVWKLNSGSPLQPPFSLRLTAPESLDYQKTMEASNVIPAGWTPGQTYGSLVNFN</sequence>
<dbReference type="CDD" id="cd22275">
    <property type="entry name" value="DPBB_EXPB_N"/>
    <property type="match status" value="1"/>
</dbReference>
<dbReference type="Pfam" id="PF03330">
    <property type="entry name" value="DPBB_1"/>
    <property type="match status" value="1"/>
</dbReference>
<keyword evidence="8" id="KW-1185">Reference proteome</keyword>
<organism evidence="7 8">
    <name type="scientific">Acacia crassicarpa</name>
    <name type="common">northern wattle</name>
    <dbReference type="NCBI Taxonomy" id="499986"/>
    <lineage>
        <taxon>Eukaryota</taxon>
        <taxon>Viridiplantae</taxon>
        <taxon>Streptophyta</taxon>
        <taxon>Embryophyta</taxon>
        <taxon>Tracheophyta</taxon>
        <taxon>Spermatophyta</taxon>
        <taxon>Magnoliopsida</taxon>
        <taxon>eudicotyledons</taxon>
        <taxon>Gunneridae</taxon>
        <taxon>Pentapetalae</taxon>
        <taxon>rosids</taxon>
        <taxon>fabids</taxon>
        <taxon>Fabales</taxon>
        <taxon>Fabaceae</taxon>
        <taxon>Caesalpinioideae</taxon>
        <taxon>mimosoid clade</taxon>
        <taxon>Acacieae</taxon>
        <taxon>Acacia</taxon>
    </lineage>
</organism>
<dbReference type="InterPro" id="IPR007112">
    <property type="entry name" value="Expansin/allergen_DPBB_dom"/>
</dbReference>
<evidence type="ECO:0008006" key="9">
    <source>
        <dbReference type="Google" id="ProtNLM"/>
    </source>
</evidence>